<dbReference type="GO" id="GO:0008270">
    <property type="term" value="F:zinc ion binding"/>
    <property type="evidence" value="ECO:0007669"/>
    <property type="project" value="UniProtKB-KW"/>
</dbReference>
<keyword evidence="1" id="KW-0479">Metal-binding</keyword>
<dbReference type="Proteomes" id="UP000076407">
    <property type="component" value="Unassembled WGS sequence"/>
</dbReference>
<dbReference type="PANTHER" id="PTHR33198:SF19">
    <property type="entry name" value="CCHC-TYPE DOMAIN-CONTAINING PROTEIN"/>
    <property type="match status" value="1"/>
</dbReference>
<protein>
    <recommendedName>
        <fullName evidence="2">CCHC-type domain-containing protein</fullName>
    </recommendedName>
</protein>
<dbReference type="EnsemblMetazoa" id="AQUA005275-RA">
    <property type="protein sequence ID" value="AQUA005275-PA"/>
    <property type="gene ID" value="AQUA005275"/>
</dbReference>
<evidence type="ECO:0000313" key="3">
    <source>
        <dbReference type="EnsemblMetazoa" id="AQUA005275-PA"/>
    </source>
</evidence>
<dbReference type="VEuPathDB" id="VectorBase:AQUA005275"/>
<dbReference type="GO" id="GO:0003676">
    <property type="term" value="F:nucleic acid binding"/>
    <property type="evidence" value="ECO:0007669"/>
    <property type="project" value="InterPro"/>
</dbReference>
<dbReference type="Gene3D" id="4.10.60.10">
    <property type="entry name" value="Zinc finger, CCHC-type"/>
    <property type="match status" value="1"/>
</dbReference>
<evidence type="ECO:0000313" key="4">
    <source>
        <dbReference type="Proteomes" id="UP000076407"/>
    </source>
</evidence>
<sequence length="368" mass="42167">MQDEAIEISAKKIIYSSIGDEEGNTLKNESIMATCNIEPFVHEKSTWQRWVKRFAGTAKVFKADQADMQQTLLHYMGSETYNVLCDLLSPDEPEAKTYDQIVSALDDHFDPKPLEMVELWKFRQRIQKEAESITEFVAALQREAKNCALGDYLQKGRRNQFVFGLRDKMIRARLIGEKDLTFEKAKQIAFSMETVNDGVEILSQRAQSVNFMDRYPAPRIKRYCFRCGSSSHLANKCEHKMKVCALCKKVGHLQRVCFKMGKAHGMNNKKRVSRTANLVEQCEDSDSQDTEEDQIHKIDIFQVENVEDSKKKFVNVQIGKSPIKYEVDSSPVTPINEHVKEKYLKNIKLVQTDVELRSYCGGKISVAG</sequence>
<dbReference type="AlphaFoldDB" id="A0A182X639"/>
<dbReference type="InterPro" id="IPR001878">
    <property type="entry name" value="Znf_CCHC"/>
</dbReference>
<name>A0A182X639_ANOQN</name>
<keyword evidence="1" id="KW-0863">Zinc-finger</keyword>
<keyword evidence="1" id="KW-0862">Zinc</keyword>
<feature type="domain" description="CCHC-type" evidence="2">
    <location>
        <begin position="224"/>
        <end position="237"/>
    </location>
</feature>
<evidence type="ECO:0000259" key="2">
    <source>
        <dbReference type="PROSITE" id="PS50158"/>
    </source>
</evidence>
<keyword evidence="4" id="KW-1185">Reference proteome</keyword>
<dbReference type="SMART" id="SM00343">
    <property type="entry name" value="ZnF_C2HC"/>
    <property type="match status" value="2"/>
</dbReference>
<organism evidence="3 4">
    <name type="scientific">Anopheles quadriannulatus</name>
    <name type="common">Mosquito</name>
    <dbReference type="NCBI Taxonomy" id="34691"/>
    <lineage>
        <taxon>Eukaryota</taxon>
        <taxon>Metazoa</taxon>
        <taxon>Ecdysozoa</taxon>
        <taxon>Arthropoda</taxon>
        <taxon>Hexapoda</taxon>
        <taxon>Insecta</taxon>
        <taxon>Pterygota</taxon>
        <taxon>Neoptera</taxon>
        <taxon>Endopterygota</taxon>
        <taxon>Diptera</taxon>
        <taxon>Nematocera</taxon>
        <taxon>Culicoidea</taxon>
        <taxon>Culicidae</taxon>
        <taxon>Anophelinae</taxon>
        <taxon>Anopheles</taxon>
    </lineage>
</organism>
<dbReference type="PROSITE" id="PS50158">
    <property type="entry name" value="ZF_CCHC"/>
    <property type="match status" value="1"/>
</dbReference>
<evidence type="ECO:0000256" key="1">
    <source>
        <dbReference type="PROSITE-ProRule" id="PRU00047"/>
    </source>
</evidence>
<dbReference type="STRING" id="34691.A0A182X639"/>
<dbReference type="SUPFAM" id="SSF57756">
    <property type="entry name" value="Retrovirus zinc finger-like domains"/>
    <property type="match status" value="1"/>
</dbReference>
<reference evidence="3" key="1">
    <citation type="submission" date="2020-05" db="UniProtKB">
        <authorList>
            <consortium name="EnsemblMetazoa"/>
        </authorList>
    </citation>
    <scope>IDENTIFICATION</scope>
    <source>
        <strain evidence="3">SANGQUA</strain>
    </source>
</reference>
<dbReference type="InterPro" id="IPR036875">
    <property type="entry name" value="Znf_CCHC_sf"/>
</dbReference>
<dbReference type="PANTHER" id="PTHR33198">
    <property type="entry name" value="ANK_REP_REGION DOMAIN-CONTAINING PROTEIN-RELATED"/>
    <property type="match status" value="1"/>
</dbReference>
<accession>A0A182X639</accession>
<proteinExistence type="predicted"/>